<keyword evidence="2" id="KW-1185">Reference proteome</keyword>
<evidence type="ECO:0000313" key="1">
    <source>
        <dbReference type="EMBL" id="KZM25061.1"/>
    </source>
</evidence>
<protein>
    <submittedName>
        <fullName evidence="1">Uncharacterized protein</fullName>
    </submittedName>
</protein>
<comment type="caution">
    <text evidence="1">The sequence shown here is derived from an EMBL/GenBank/DDBJ whole genome shotgun (WGS) entry which is preliminary data.</text>
</comment>
<dbReference type="AlphaFoldDB" id="A0A163GY23"/>
<gene>
    <name evidence="1" type="ORF">ST47_g3786</name>
</gene>
<proteinExistence type="predicted"/>
<organism evidence="1 2">
    <name type="scientific">Didymella rabiei</name>
    <name type="common">Chickpea ascochyta blight fungus</name>
    <name type="synonym">Mycosphaerella rabiei</name>
    <dbReference type="NCBI Taxonomy" id="5454"/>
    <lineage>
        <taxon>Eukaryota</taxon>
        <taxon>Fungi</taxon>
        <taxon>Dikarya</taxon>
        <taxon>Ascomycota</taxon>
        <taxon>Pezizomycotina</taxon>
        <taxon>Dothideomycetes</taxon>
        <taxon>Pleosporomycetidae</taxon>
        <taxon>Pleosporales</taxon>
        <taxon>Pleosporineae</taxon>
        <taxon>Didymellaceae</taxon>
        <taxon>Ascochyta</taxon>
    </lineage>
</organism>
<name>A0A163GY23_DIDRA</name>
<dbReference type="EMBL" id="JYNV01000142">
    <property type="protein sequence ID" value="KZM25061.1"/>
    <property type="molecule type" value="Genomic_DNA"/>
</dbReference>
<reference evidence="1 2" key="1">
    <citation type="journal article" date="2016" name="Sci. Rep.">
        <title>Draft genome sequencing and secretome analysis of fungal phytopathogen Ascochyta rabiei provides insight into the necrotrophic effector repertoire.</title>
        <authorList>
            <person name="Verma S."/>
            <person name="Gazara R.K."/>
            <person name="Nizam S."/>
            <person name="Parween S."/>
            <person name="Chattopadhyay D."/>
            <person name="Verma P.K."/>
        </authorList>
    </citation>
    <scope>NUCLEOTIDE SEQUENCE [LARGE SCALE GENOMIC DNA]</scope>
    <source>
        <strain evidence="1 2">ArDII</strain>
    </source>
</reference>
<dbReference type="Proteomes" id="UP000076837">
    <property type="component" value="Unassembled WGS sequence"/>
</dbReference>
<accession>A0A163GY23</accession>
<evidence type="ECO:0000313" key="2">
    <source>
        <dbReference type="Proteomes" id="UP000076837"/>
    </source>
</evidence>
<sequence>MQDVPEIDAPRGRMTGFAPSTHEHVGARRALEYWKELNALLVVKRNKIFDPLESKFGTSVYHSGPDTL</sequence>